<dbReference type="InterPro" id="IPR013343">
    <property type="entry name" value="CRISPR-assoc_prot_Cas4"/>
</dbReference>
<keyword evidence="7 13" id="KW-0378">Hydrolase</keyword>
<reference evidence="15 16" key="1">
    <citation type="submission" date="2016-10" db="EMBL/GenBank/DDBJ databases">
        <authorList>
            <person name="de Groot N.N."/>
        </authorList>
    </citation>
    <scope>NUCLEOTIDE SEQUENCE [LARGE SCALE GENOMIC DNA]</scope>
    <source>
        <strain evidence="15 16">DSM 46701</strain>
    </source>
</reference>
<dbReference type="Proteomes" id="UP000199695">
    <property type="component" value="Unassembled WGS sequence"/>
</dbReference>
<dbReference type="GO" id="GO:0051607">
    <property type="term" value="P:defense response to virus"/>
    <property type="evidence" value="ECO:0007669"/>
    <property type="project" value="UniProtKB-KW"/>
</dbReference>
<comment type="cofactor">
    <cofactor evidence="1">
        <name>[4Fe-4S] cluster</name>
        <dbReference type="ChEBI" id="CHEBI:49883"/>
    </cofactor>
</comment>
<keyword evidence="11 13" id="KW-0051">Antiviral defense</keyword>
<dbReference type="GO" id="GO:0004527">
    <property type="term" value="F:exonuclease activity"/>
    <property type="evidence" value="ECO:0007669"/>
    <property type="project" value="UniProtKB-KW"/>
</dbReference>
<evidence type="ECO:0000256" key="6">
    <source>
        <dbReference type="ARBA" id="ARBA00022723"/>
    </source>
</evidence>
<accession>A0A1H8E5Y6</accession>
<keyword evidence="10 13" id="KW-0411">Iron-sulfur</keyword>
<keyword evidence="6 13" id="KW-0479">Metal-binding</keyword>
<dbReference type="InterPro" id="IPR051827">
    <property type="entry name" value="Cas4_exonuclease"/>
</dbReference>
<keyword evidence="16" id="KW-1185">Reference proteome</keyword>
<dbReference type="Gene3D" id="3.90.320.10">
    <property type="match status" value="1"/>
</dbReference>
<feature type="domain" description="DUF83" evidence="14">
    <location>
        <begin position="7"/>
        <end position="182"/>
    </location>
</feature>
<evidence type="ECO:0000313" key="15">
    <source>
        <dbReference type="EMBL" id="SEN14912.1"/>
    </source>
</evidence>
<dbReference type="AlphaFoldDB" id="A0A1H8E5Y6"/>
<keyword evidence="12 13" id="KW-0464">Manganese</keyword>
<dbReference type="STRING" id="1173111.SAMN05444955_106151"/>
<dbReference type="Pfam" id="PF01930">
    <property type="entry name" value="Cas_Cas4"/>
    <property type="match status" value="1"/>
</dbReference>
<evidence type="ECO:0000256" key="9">
    <source>
        <dbReference type="ARBA" id="ARBA00023004"/>
    </source>
</evidence>
<sequence>MEPMVEGHAINTYVFCPRRCYYEYVEKVFYHNVYTIHGKLLHEHVDQSGREKRGERHLYRSLYLSSERLGLTLRCDLVEEDQGNLYPVEYKRSRQADWENNQLQLCAQGLVLEEYLRRPVPFGYLFFYGSFQRKRVEFSETLRKRTTEVIEEIRQLYEREAPPAGIDDWNKCKKCSMVDYCLPLERRKLKGKVLWERFI</sequence>
<dbReference type="NCBIfam" id="TIGR00372">
    <property type="entry name" value="cas4"/>
    <property type="match status" value="1"/>
</dbReference>
<dbReference type="PANTHER" id="PTHR36531">
    <property type="entry name" value="CRISPR-ASSOCIATED EXONUCLEASE CAS4"/>
    <property type="match status" value="1"/>
</dbReference>
<proteinExistence type="inferred from homology"/>
<protein>
    <recommendedName>
        <fullName evidence="4 13">CRISPR-associated exonuclease Cas4</fullName>
        <ecNumber evidence="3 13">3.1.12.1</ecNumber>
    </recommendedName>
</protein>
<gene>
    <name evidence="15" type="ORF">SAMN05444955_106151</name>
</gene>
<evidence type="ECO:0000256" key="13">
    <source>
        <dbReference type="RuleBase" id="RU365022"/>
    </source>
</evidence>
<evidence type="ECO:0000256" key="10">
    <source>
        <dbReference type="ARBA" id="ARBA00023014"/>
    </source>
</evidence>
<dbReference type="EC" id="3.1.12.1" evidence="3 13"/>
<comment type="function">
    <text evidence="13">CRISPR (clustered regularly interspaced short palindromic repeat) is an adaptive immune system that provides protection against mobile genetic elements (viruses, transposable elements and conjugative plasmids). CRISPR clusters contain sequences complementary to antecedent mobile elements and target invading nucleic acids. CRISPR clusters are transcribed and processed into CRISPR RNA (crRNA).</text>
</comment>
<evidence type="ECO:0000256" key="7">
    <source>
        <dbReference type="ARBA" id="ARBA00022801"/>
    </source>
</evidence>
<evidence type="ECO:0000256" key="3">
    <source>
        <dbReference type="ARBA" id="ARBA00012768"/>
    </source>
</evidence>
<dbReference type="EMBL" id="FOCQ01000006">
    <property type="protein sequence ID" value="SEN14912.1"/>
    <property type="molecule type" value="Genomic_DNA"/>
</dbReference>
<evidence type="ECO:0000256" key="2">
    <source>
        <dbReference type="ARBA" id="ARBA00009189"/>
    </source>
</evidence>
<evidence type="ECO:0000256" key="4">
    <source>
        <dbReference type="ARBA" id="ARBA00020049"/>
    </source>
</evidence>
<keyword evidence="9 13" id="KW-0408">Iron</keyword>
<keyword evidence="8 13" id="KW-0269">Exonuclease</keyword>
<dbReference type="GO" id="GO:0051536">
    <property type="term" value="F:iron-sulfur cluster binding"/>
    <property type="evidence" value="ECO:0007669"/>
    <property type="project" value="UniProtKB-KW"/>
</dbReference>
<evidence type="ECO:0000256" key="1">
    <source>
        <dbReference type="ARBA" id="ARBA00001966"/>
    </source>
</evidence>
<comment type="similarity">
    <text evidence="2 13">Belongs to the CRISPR-associated exonuclease Cas4 family.</text>
</comment>
<comment type="cofactor">
    <cofactor evidence="13">
        <name>Mg(2+)</name>
        <dbReference type="ChEBI" id="CHEBI:18420"/>
    </cofactor>
    <cofactor evidence="13">
        <name>Mn(2+)</name>
        <dbReference type="ChEBI" id="CHEBI:29035"/>
    </cofactor>
    <text evidence="13">Mg(2+) or Mn(2+) required for ssDNA cleavage activity.</text>
</comment>
<evidence type="ECO:0000256" key="11">
    <source>
        <dbReference type="ARBA" id="ARBA00023118"/>
    </source>
</evidence>
<evidence type="ECO:0000313" key="16">
    <source>
        <dbReference type="Proteomes" id="UP000199695"/>
    </source>
</evidence>
<dbReference type="InterPro" id="IPR022765">
    <property type="entry name" value="Dna2/Cas4_DUF83"/>
</dbReference>
<evidence type="ECO:0000256" key="8">
    <source>
        <dbReference type="ARBA" id="ARBA00022839"/>
    </source>
</evidence>
<dbReference type="InterPro" id="IPR011604">
    <property type="entry name" value="PDDEXK-like_dom_sf"/>
</dbReference>
<comment type="cofactor">
    <cofactor evidence="13">
        <name>iron-sulfur cluster</name>
        <dbReference type="ChEBI" id="CHEBI:30408"/>
    </cofactor>
</comment>
<dbReference type="GO" id="GO:0046872">
    <property type="term" value="F:metal ion binding"/>
    <property type="evidence" value="ECO:0007669"/>
    <property type="project" value="UniProtKB-KW"/>
</dbReference>
<evidence type="ECO:0000259" key="14">
    <source>
        <dbReference type="Pfam" id="PF01930"/>
    </source>
</evidence>
<evidence type="ECO:0000256" key="5">
    <source>
        <dbReference type="ARBA" id="ARBA00022722"/>
    </source>
</evidence>
<organism evidence="15 16">
    <name type="scientific">Lihuaxuella thermophila</name>
    <dbReference type="NCBI Taxonomy" id="1173111"/>
    <lineage>
        <taxon>Bacteria</taxon>
        <taxon>Bacillati</taxon>
        <taxon>Bacillota</taxon>
        <taxon>Bacilli</taxon>
        <taxon>Bacillales</taxon>
        <taxon>Thermoactinomycetaceae</taxon>
        <taxon>Lihuaxuella</taxon>
    </lineage>
</organism>
<name>A0A1H8E5Y6_9BACL</name>
<evidence type="ECO:0000256" key="12">
    <source>
        <dbReference type="ARBA" id="ARBA00023211"/>
    </source>
</evidence>
<keyword evidence="5 13" id="KW-0540">Nuclease</keyword>
<dbReference type="PANTHER" id="PTHR36531:SF6">
    <property type="entry name" value="DNA REPLICATION ATP-DEPENDENT HELICASE_NUCLEASE DNA2"/>
    <property type="match status" value="1"/>
</dbReference>